<dbReference type="InterPro" id="IPR017916">
    <property type="entry name" value="SB_dom"/>
</dbReference>
<gene>
    <name evidence="9" type="ORF">CYMTET_15722</name>
</gene>
<evidence type="ECO:0000259" key="8">
    <source>
        <dbReference type="PROSITE" id="PS51312"/>
    </source>
</evidence>
<evidence type="ECO:0000256" key="4">
    <source>
        <dbReference type="ARBA" id="ARBA00022927"/>
    </source>
</evidence>
<keyword evidence="10" id="KW-1185">Reference proteome</keyword>
<feature type="region of interest" description="Disordered" evidence="7">
    <location>
        <begin position="1"/>
        <end position="36"/>
    </location>
</feature>
<evidence type="ECO:0000256" key="2">
    <source>
        <dbReference type="ARBA" id="ARBA00022448"/>
    </source>
</evidence>
<evidence type="ECO:0000256" key="3">
    <source>
        <dbReference type="ARBA" id="ARBA00022753"/>
    </source>
</evidence>
<evidence type="ECO:0000256" key="5">
    <source>
        <dbReference type="PROSITE-ProRule" id="PRU00644"/>
    </source>
</evidence>
<feature type="domain" description="SB" evidence="8">
    <location>
        <begin position="137"/>
        <end position="205"/>
    </location>
</feature>
<accession>A0AAE0GDT2</accession>
<evidence type="ECO:0000313" key="10">
    <source>
        <dbReference type="Proteomes" id="UP001190700"/>
    </source>
</evidence>
<reference evidence="9 10" key="1">
    <citation type="journal article" date="2015" name="Genome Biol. Evol.">
        <title>Comparative Genomics of a Bacterivorous Green Alga Reveals Evolutionary Causalities and Consequences of Phago-Mixotrophic Mode of Nutrition.</title>
        <authorList>
            <person name="Burns J.A."/>
            <person name="Paasch A."/>
            <person name="Narechania A."/>
            <person name="Kim E."/>
        </authorList>
    </citation>
    <scope>NUCLEOTIDE SEQUENCE [LARGE SCALE GENOMIC DNA]</scope>
    <source>
        <strain evidence="9 10">PLY_AMNH</strain>
    </source>
</reference>
<dbReference type="EMBL" id="LGRX02006716">
    <property type="protein sequence ID" value="KAK3276187.1"/>
    <property type="molecule type" value="Genomic_DNA"/>
</dbReference>
<evidence type="ECO:0000256" key="7">
    <source>
        <dbReference type="SAM" id="MobiDB-lite"/>
    </source>
</evidence>
<dbReference type="Pfam" id="PF09454">
    <property type="entry name" value="Vps23_core"/>
    <property type="match status" value="1"/>
</dbReference>
<keyword evidence="4 5" id="KW-0653">Protein transport</keyword>
<name>A0AAE0GDT2_9CHLO</name>
<dbReference type="SUPFAM" id="SSF140111">
    <property type="entry name" value="Endosomal sorting complex assembly domain"/>
    <property type="match status" value="1"/>
</dbReference>
<evidence type="ECO:0000313" key="9">
    <source>
        <dbReference type="EMBL" id="KAK3276187.1"/>
    </source>
</evidence>
<keyword evidence="6" id="KW-0175">Coiled coil</keyword>
<evidence type="ECO:0000256" key="1">
    <source>
        <dbReference type="ARBA" id="ARBA00004177"/>
    </source>
</evidence>
<keyword evidence="3" id="KW-0967">Endosome</keyword>
<dbReference type="PANTHER" id="PTHR23306:SF3">
    <property type="entry name" value="TUMOR SUPPRESSOR PROTEIN 101"/>
    <property type="match status" value="1"/>
</dbReference>
<feature type="coiled-coil region" evidence="6">
    <location>
        <begin position="78"/>
        <end position="105"/>
    </location>
</feature>
<keyword evidence="2 5" id="KW-0813">Transport</keyword>
<dbReference type="Proteomes" id="UP001190700">
    <property type="component" value="Unassembled WGS sequence"/>
</dbReference>
<dbReference type="InterPro" id="IPR037202">
    <property type="entry name" value="ESCRT_assembly_dom"/>
</dbReference>
<comment type="subcellular location">
    <subcellularLocation>
        <location evidence="1">Endosome</location>
    </subcellularLocation>
</comment>
<dbReference type="GO" id="GO:0000813">
    <property type="term" value="C:ESCRT I complex"/>
    <property type="evidence" value="ECO:0007669"/>
    <property type="project" value="TreeGrafter"/>
</dbReference>
<dbReference type="AlphaFoldDB" id="A0AAE0GDT2"/>
<comment type="caution">
    <text evidence="9">The sequence shown here is derived from an EMBL/GenBank/DDBJ whole genome shotgun (WGS) entry which is preliminary data.</text>
</comment>
<dbReference type="PROSITE" id="PS51312">
    <property type="entry name" value="SB"/>
    <property type="match status" value="1"/>
</dbReference>
<dbReference type="InterPro" id="IPR052070">
    <property type="entry name" value="ESCRT-I_UEV_domain"/>
</dbReference>
<dbReference type="GO" id="GO:0015031">
    <property type="term" value="P:protein transport"/>
    <property type="evidence" value="ECO:0007669"/>
    <property type="project" value="UniProtKB-UniRule"/>
</dbReference>
<feature type="compositionally biased region" description="Polar residues" evidence="7">
    <location>
        <begin position="1"/>
        <end position="11"/>
    </location>
</feature>
<dbReference type="Gene3D" id="6.10.140.820">
    <property type="match status" value="1"/>
</dbReference>
<organism evidence="9 10">
    <name type="scientific">Cymbomonas tetramitiformis</name>
    <dbReference type="NCBI Taxonomy" id="36881"/>
    <lineage>
        <taxon>Eukaryota</taxon>
        <taxon>Viridiplantae</taxon>
        <taxon>Chlorophyta</taxon>
        <taxon>Pyramimonadophyceae</taxon>
        <taxon>Pyramimonadales</taxon>
        <taxon>Pyramimonadaceae</taxon>
        <taxon>Cymbomonas</taxon>
    </lineage>
</organism>
<dbReference type="GO" id="GO:0043130">
    <property type="term" value="F:ubiquitin binding"/>
    <property type="evidence" value="ECO:0007669"/>
    <property type="project" value="TreeGrafter"/>
</dbReference>
<dbReference type="PANTHER" id="PTHR23306">
    <property type="entry name" value="TUMOR SUSCEPTIBILITY GENE 101 PROTEIN-RELATED"/>
    <property type="match status" value="1"/>
</dbReference>
<sequence length="246" mass="27360">MVAPTVQQAWPQSSQAEDSSSQSLHQASNGGEARVPTDVFRQRAIEAIKRRLQAVLSDNRKREDDQLLETQMVLLGRSGELEASLQQVNQERELLERRVAELSAANSSLDRWLLENEGKCVAQTCESEMTDIFEADDVLARQALECAAKDAAIEDTLYGLDRALQRNKISIEAYFKQVRLLAREQFFKRALGNLVSDRRTAQLREQEARASSERAAARAASSQFPAVSYGAAPPTGDASAIEYTWT</sequence>
<proteinExistence type="predicted"/>
<evidence type="ECO:0000256" key="6">
    <source>
        <dbReference type="SAM" id="Coils"/>
    </source>
</evidence>
<dbReference type="GO" id="GO:0008333">
    <property type="term" value="P:endosome to lysosome transport"/>
    <property type="evidence" value="ECO:0007669"/>
    <property type="project" value="TreeGrafter"/>
</dbReference>
<protein>
    <recommendedName>
        <fullName evidence="8">SB domain-containing protein</fullName>
    </recommendedName>
</protein>
<feature type="compositionally biased region" description="Low complexity" evidence="7">
    <location>
        <begin position="12"/>
        <end position="23"/>
    </location>
</feature>